<keyword evidence="8" id="KW-1185">Reference proteome</keyword>
<dbReference type="GO" id="GO:0000166">
    <property type="term" value="F:nucleotide binding"/>
    <property type="evidence" value="ECO:0007669"/>
    <property type="project" value="UniProtKB-KW"/>
</dbReference>
<feature type="domain" description="TSCPD" evidence="6">
    <location>
        <begin position="13"/>
        <end position="88"/>
    </location>
</feature>
<comment type="caution">
    <text evidence="7">The sequence shown here is derived from an EMBL/GenBank/DDBJ whole genome shotgun (WGS) entry which is preliminary data.</text>
</comment>
<dbReference type="AlphaFoldDB" id="C6LKC3"/>
<dbReference type="eggNOG" id="ENOG5032YE7">
    <property type="taxonomic scope" value="Bacteria"/>
</dbReference>
<evidence type="ECO:0000256" key="2">
    <source>
        <dbReference type="ARBA" id="ARBA00012274"/>
    </source>
</evidence>
<dbReference type="InterPro" id="IPR024434">
    <property type="entry name" value="TSCPD_dom"/>
</dbReference>
<comment type="catalytic activity">
    <reaction evidence="5">
        <text>a 2'-deoxyribonucleoside 5'-diphosphate + [thioredoxin]-disulfide + H2O = a ribonucleoside 5'-diphosphate + [thioredoxin]-dithiol</text>
        <dbReference type="Rhea" id="RHEA:23252"/>
        <dbReference type="Rhea" id="RHEA-COMP:10698"/>
        <dbReference type="Rhea" id="RHEA-COMP:10700"/>
        <dbReference type="ChEBI" id="CHEBI:15377"/>
        <dbReference type="ChEBI" id="CHEBI:29950"/>
        <dbReference type="ChEBI" id="CHEBI:50058"/>
        <dbReference type="ChEBI" id="CHEBI:57930"/>
        <dbReference type="ChEBI" id="CHEBI:73316"/>
        <dbReference type="EC" id="1.17.4.1"/>
    </reaction>
</comment>
<dbReference type="Proteomes" id="UP000005561">
    <property type="component" value="Unassembled WGS sequence"/>
</dbReference>
<gene>
    <name evidence="7" type="ORF">BRYFOR_09110</name>
</gene>
<dbReference type="EC" id="1.17.4.1" evidence="2"/>
<evidence type="ECO:0000313" key="7">
    <source>
        <dbReference type="EMBL" id="EET59004.1"/>
    </source>
</evidence>
<organism evidence="7 8">
    <name type="scientific">Marvinbryantia formatexigens DSM 14469</name>
    <dbReference type="NCBI Taxonomy" id="478749"/>
    <lineage>
        <taxon>Bacteria</taxon>
        <taxon>Bacillati</taxon>
        <taxon>Bacillota</taxon>
        <taxon>Clostridia</taxon>
        <taxon>Lachnospirales</taxon>
        <taxon>Lachnospiraceae</taxon>
        <taxon>Marvinbryantia</taxon>
    </lineage>
</organism>
<dbReference type="InterPro" id="IPR023806">
    <property type="entry name" value="CHP03905"/>
</dbReference>
<proteinExistence type="inferred from homology"/>
<name>C6LKC3_9FIRM</name>
<dbReference type="GO" id="GO:0004748">
    <property type="term" value="F:ribonucleoside-diphosphate reductase activity, thioredoxin disulfide as acceptor"/>
    <property type="evidence" value="ECO:0007669"/>
    <property type="project" value="UniProtKB-EC"/>
</dbReference>
<keyword evidence="4" id="KW-0547">Nucleotide-binding</keyword>
<evidence type="ECO:0000313" key="8">
    <source>
        <dbReference type="Proteomes" id="UP000005561"/>
    </source>
</evidence>
<evidence type="ECO:0000256" key="3">
    <source>
        <dbReference type="ARBA" id="ARBA00022634"/>
    </source>
</evidence>
<evidence type="ECO:0000256" key="4">
    <source>
        <dbReference type="ARBA" id="ARBA00022741"/>
    </source>
</evidence>
<dbReference type="EMBL" id="ACCL02000023">
    <property type="protein sequence ID" value="EET59004.1"/>
    <property type="molecule type" value="Genomic_DNA"/>
</dbReference>
<evidence type="ECO:0000256" key="1">
    <source>
        <dbReference type="ARBA" id="ARBA00007405"/>
    </source>
</evidence>
<keyword evidence="3" id="KW-0237">DNA synthesis</keyword>
<dbReference type="GO" id="GO:0071897">
    <property type="term" value="P:DNA biosynthetic process"/>
    <property type="evidence" value="ECO:0007669"/>
    <property type="project" value="UniProtKB-KW"/>
</dbReference>
<dbReference type="STRING" id="168384.SAMN05660368_03685"/>
<accession>C6LKC3</accession>
<evidence type="ECO:0000259" key="6">
    <source>
        <dbReference type="Pfam" id="PF12637"/>
    </source>
</evidence>
<comment type="similarity">
    <text evidence="1">Belongs to the ribonucleoside diphosphate reductase class-2 family.</text>
</comment>
<protein>
    <recommendedName>
        <fullName evidence="2">ribonucleoside-diphosphate reductase</fullName>
        <ecNumber evidence="2">1.17.4.1</ecNumber>
    </recommendedName>
</protein>
<dbReference type="NCBIfam" id="TIGR03905">
    <property type="entry name" value="TIGR03905_4_Cys"/>
    <property type="match status" value="1"/>
</dbReference>
<dbReference type="Pfam" id="PF12637">
    <property type="entry name" value="TSCPD"/>
    <property type="match status" value="1"/>
</dbReference>
<reference evidence="7" key="1">
    <citation type="submission" date="2009-07" db="EMBL/GenBank/DDBJ databases">
        <authorList>
            <person name="Weinstock G."/>
            <person name="Sodergren E."/>
            <person name="Clifton S."/>
            <person name="Fulton L."/>
            <person name="Fulton B."/>
            <person name="Courtney L."/>
            <person name="Fronick C."/>
            <person name="Harrison M."/>
            <person name="Strong C."/>
            <person name="Farmer C."/>
            <person name="Delahaunty K."/>
            <person name="Markovic C."/>
            <person name="Hall O."/>
            <person name="Minx P."/>
            <person name="Tomlinson C."/>
            <person name="Mitreva M."/>
            <person name="Nelson J."/>
            <person name="Hou S."/>
            <person name="Wollam A."/>
            <person name="Pepin K.H."/>
            <person name="Johnson M."/>
            <person name="Bhonagiri V."/>
            <person name="Nash W.E."/>
            <person name="Warren W."/>
            <person name="Chinwalla A."/>
            <person name="Mardis E.R."/>
            <person name="Wilson R.K."/>
        </authorList>
    </citation>
    <scope>NUCLEOTIDE SEQUENCE [LARGE SCALE GENOMIC DNA]</scope>
    <source>
        <strain evidence="7">DSM 14469</strain>
    </source>
</reference>
<evidence type="ECO:0000256" key="5">
    <source>
        <dbReference type="ARBA" id="ARBA00047754"/>
    </source>
</evidence>
<sequence>MGKLTKNNNTYVHKNSGVCSSAVEFEVEDNHLKNVHFIGGCNGNTTGIGRLVEGMEIHDVIRRLEGVRCGMRPTSCPDQLATALKAYLAE</sequence>
<dbReference type="OrthoDB" id="9801525at2"/>
<dbReference type="RefSeq" id="WP_006863872.1">
    <property type="nucleotide sequence ID" value="NZ_ACCL02000023.1"/>
</dbReference>